<feature type="region of interest" description="Disordered" evidence="1">
    <location>
        <begin position="352"/>
        <end position="379"/>
    </location>
</feature>
<feature type="region of interest" description="Disordered" evidence="1">
    <location>
        <begin position="229"/>
        <end position="277"/>
    </location>
</feature>
<comment type="caution">
    <text evidence="2">The sequence shown here is derived from an EMBL/GenBank/DDBJ whole genome shotgun (WGS) entry which is preliminary data.</text>
</comment>
<protein>
    <submittedName>
        <fullName evidence="2">Uncharacterized protein</fullName>
    </submittedName>
</protein>
<proteinExistence type="predicted"/>
<organism evidence="2 3">
    <name type="scientific">Mycena pura</name>
    <dbReference type="NCBI Taxonomy" id="153505"/>
    <lineage>
        <taxon>Eukaryota</taxon>
        <taxon>Fungi</taxon>
        <taxon>Dikarya</taxon>
        <taxon>Basidiomycota</taxon>
        <taxon>Agaricomycotina</taxon>
        <taxon>Agaricomycetes</taxon>
        <taxon>Agaricomycetidae</taxon>
        <taxon>Agaricales</taxon>
        <taxon>Marasmiineae</taxon>
        <taxon>Mycenaceae</taxon>
        <taxon>Mycena</taxon>
    </lineage>
</organism>
<dbReference type="Proteomes" id="UP001219525">
    <property type="component" value="Unassembled WGS sequence"/>
</dbReference>
<sequence>MARRNENWDDLENLFREEIVHVGDTTMYATTERSHFGADSEPNDQRKRLKRIHHENCRIMARALLQASAIKCSLSLDPACQSHRNCCLRLARSIRRSPSLSDPPYHAFRGDSRVVSSLNATPQVFAKNNWHVNSPQPDFLRPLDDSHVAPSLNAPPHVIAHNIFPEVEQRSSVSPARRVLHRPHLCDTAPGDTLPVSTLIILLVVSGWHRHLLVLPSVAAADCHLQRDVGPPESALPQEPLRPNRSSSFSMRTFPRKRRRARRRTLPPGSGRGRALELDPSLSQSFRYVASLPAVCQPLSVSDVDLASAAKSTPGPSVQTDLKMASNTRRARTCALIFSFFVPLGISANRPRARDGWWSTTSRRGPPVIDDDAPPASGRDPPLHATVTPYPQGIGGALSDPWEPAGSSALGLDVYRPQPYENASVDRIVGGVEPPARRNVPGRAQGVRAQRAADANTQHSLDCAFVLAPGPHPDAQRSFLLIECFEIRPKNAVVLMDHCLLEILGDKWNLRNRIASHHITSLAFM</sequence>
<dbReference type="AlphaFoldDB" id="A0AAD6VM88"/>
<evidence type="ECO:0000256" key="1">
    <source>
        <dbReference type="SAM" id="MobiDB-lite"/>
    </source>
</evidence>
<accession>A0AAD6VM88</accession>
<name>A0AAD6VM88_9AGAR</name>
<evidence type="ECO:0000313" key="2">
    <source>
        <dbReference type="EMBL" id="KAJ7215920.1"/>
    </source>
</evidence>
<gene>
    <name evidence="2" type="ORF">GGX14DRAFT_606880</name>
</gene>
<feature type="compositionally biased region" description="Basic residues" evidence="1">
    <location>
        <begin position="254"/>
        <end position="265"/>
    </location>
</feature>
<dbReference type="EMBL" id="JARJCW010000016">
    <property type="protein sequence ID" value="KAJ7215920.1"/>
    <property type="molecule type" value="Genomic_DNA"/>
</dbReference>
<keyword evidence="3" id="KW-1185">Reference proteome</keyword>
<reference evidence="2" key="1">
    <citation type="submission" date="2023-03" db="EMBL/GenBank/DDBJ databases">
        <title>Massive genome expansion in bonnet fungi (Mycena s.s.) driven by repeated elements and novel gene families across ecological guilds.</title>
        <authorList>
            <consortium name="Lawrence Berkeley National Laboratory"/>
            <person name="Harder C.B."/>
            <person name="Miyauchi S."/>
            <person name="Viragh M."/>
            <person name="Kuo A."/>
            <person name="Thoen E."/>
            <person name="Andreopoulos B."/>
            <person name="Lu D."/>
            <person name="Skrede I."/>
            <person name="Drula E."/>
            <person name="Henrissat B."/>
            <person name="Morin E."/>
            <person name="Kohler A."/>
            <person name="Barry K."/>
            <person name="LaButti K."/>
            <person name="Morin E."/>
            <person name="Salamov A."/>
            <person name="Lipzen A."/>
            <person name="Mereny Z."/>
            <person name="Hegedus B."/>
            <person name="Baldrian P."/>
            <person name="Stursova M."/>
            <person name="Weitz H."/>
            <person name="Taylor A."/>
            <person name="Grigoriev I.V."/>
            <person name="Nagy L.G."/>
            <person name="Martin F."/>
            <person name="Kauserud H."/>
        </authorList>
    </citation>
    <scope>NUCLEOTIDE SEQUENCE</scope>
    <source>
        <strain evidence="2">9144</strain>
    </source>
</reference>
<evidence type="ECO:0000313" key="3">
    <source>
        <dbReference type="Proteomes" id="UP001219525"/>
    </source>
</evidence>